<dbReference type="Pfam" id="PF07681">
    <property type="entry name" value="DoxX"/>
    <property type="match status" value="1"/>
</dbReference>
<dbReference type="InterPro" id="IPR032808">
    <property type="entry name" value="DoxX"/>
</dbReference>
<feature type="transmembrane region" description="Helical" evidence="5">
    <location>
        <begin position="118"/>
        <end position="139"/>
    </location>
</feature>
<name>A0ABM6HSD6_9LACO</name>
<keyword evidence="2 5" id="KW-0812">Transmembrane</keyword>
<gene>
    <name evidence="6" type="ORF">A9176_02405</name>
</gene>
<evidence type="ECO:0000256" key="1">
    <source>
        <dbReference type="ARBA" id="ARBA00004141"/>
    </source>
</evidence>
<dbReference type="PANTHER" id="PTHR39157:SF1">
    <property type="entry name" value="DOXX FAMILY PROTEIN"/>
    <property type="match status" value="1"/>
</dbReference>
<evidence type="ECO:0000256" key="3">
    <source>
        <dbReference type="ARBA" id="ARBA00022989"/>
    </source>
</evidence>
<organism evidence="6 7">
    <name type="scientific">Leuconostoc garlicum</name>
    <dbReference type="NCBI Taxonomy" id="255248"/>
    <lineage>
        <taxon>Bacteria</taxon>
        <taxon>Bacillati</taxon>
        <taxon>Bacillota</taxon>
        <taxon>Bacilli</taxon>
        <taxon>Lactobacillales</taxon>
        <taxon>Lactobacillaceae</taxon>
        <taxon>Leuconostoc</taxon>
    </lineage>
</organism>
<reference evidence="6 7" key="1">
    <citation type="submission" date="2016-06" db="EMBL/GenBank/DDBJ databases">
        <authorList>
            <person name="Kim H.J."/>
        </authorList>
    </citation>
    <scope>NUCLEOTIDE SEQUENCE [LARGE SCALE GENOMIC DNA]</scope>
    <source>
        <strain evidence="6 7">KFRI01</strain>
    </source>
</reference>
<evidence type="ECO:0000256" key="4">
    <source>
        <dbReference type="ARBA" id="ARBA00023136"/>
    </source>
</evidence>
<proteinExistence type="predicted"/>
<dbReference type="PANTHER" id="PTHR39157">
    <property type="entry name" value="INTEGRAL MEMBRANE PROTEIN-RELATED"/>
    <property type="match status" value="1"/>
</dbReference>
<evidence type="ECO:0000256" key="2">
    <source>
        <dbReference type="ARBA" id="ARBA00022692"/>
    </source>
</evidence>
<accession>A0ABM6HSD6</accession>
<evidence type="ECO:0000256" key="5">
    <source>
        <dbReference type="SAM" id="Phobius"/>
    </source>
</evidence>
<keyword evidence="7" id="KW-1185">Reference proteome</keyword>
<keyword evidence="4 5" id="KW-0472">Membrane</keyword>
<protein>
    <submittedName>
        <fullName evidence="6">Crp/Fnr family transcriptional regulator</fullName>
    </submittedName>
</protein>
<sequence length="171" mass="18909">MIFWLRHSKVAMWGLTILRIYLGFGWAKDGFEKLTGPKSFDASGLIMSAIKHPVTDPSGAKAFPWYDWFLSTFTNNGHNTAFFSFLVAWGELLVGLGLIFGTLTIAASFFALVMNFSYLGAGVVSVNPTYILIGSLLLVSGYNAGKIGLDHWVTPFLRSKFPFLNNDIKVN</sequence>
<evidence type="ECO:0000313" key="7">
    <source>
        <dbReference type="Proteomes" id="UP000188147"/>
    </source>
</evidence>
<dbReference type="RefSeq" id="WP_077282045.1">
    <property type="nucleotide sequence ID" value="NZ_CP016329.1"/>
</dbReference>
<dbReference type="EMBL" id="CP016329">
    <property type="protein sequence ID" value="AQN79310.1"/>
    <property type="molecule type" value="Genomic_DNA"/>
</dbReference>
<comment type="subcellular location">
    <subcellularLocation>
        <location evidence="1">Membrane</location>
        <topology evidence="1">Multi-pass membrane protein</topology>
    </subcellularLocation>
</comment>
<dbReference type="Proteomes" id="UP000188147">
    <property type="component" value="Chromosome"/>
</dbReference>
<feature type="transmembrane region" description="Helical" evidence="5">
    <location>
        <begin position="92"/>
        <end position="112"/>
    </location>
</feature>
<keyword evidence="3 5" id="KW-1133">Transmembrane helix</keyword>
<evidence type="ECO:0000313" key="6">
    <source>
        <dbReference type="EMBL" id="AQN79310.1"/>
    </source>
</evidence>